<dbReference type="AlphaFoldDB" id="A0AA39U2V2"/>
<dbReference type="Gene3D" id="3.90.180.10">
    <property type="entry name" value="Medium-chain alcohol dehydrogenases, catalytic domain"/>
    <property type="match status" value="1"/>
</dbReference>
<proteinExistence type="inferred from homology"/>
<dbReference type="InterPro" id="IPR036291">
    <property type="entry name" value="NAD(P)-bd_dom_sf"/>
</dbReference>
<dbReference type="SUPFAM" id="SSF51735">
    <property type="entry name" value="NAD(P)-binding Rossmann-fold domains"/>
    <property type="match status" value="1"/>
</dbReference>
<evidence type="ECO:0000313" key="5">
    <source>
        <dbReference type="Proteomes" id="UP001174934"/>
    </source>
</evidence>
<dbReference type="PANTHER" id="PTHR45348:SF2">
    <property type="entry name" value="ZINC-TYPE ALCOHOL DEHYDROGENASE-LIKE PROTEIN C2E1P3.01"/>
    <property type="match status" value="1"/>
</dbReference>
<dbReference type="SUPFAM" id="SSF50129">
    <property type="entry name" value="GroES-like"/>
    <property type="match status" value="1"/>
</dbReference>
<keyword evidence="2" id="KW-0560">Oxidoreductase</keyword>
<dbReference type="InterPro" id="IPR013149">
    <property type="entry name" value="ADH-like_C"/>
</dbReference>
<protein>
    <submittedName>
        <fullName evidence="4">Oxidoreductase</fullName>
    </submittedName>
</protein>
<dbReference type="CDD" id="cd08249">
    <property type="entry name" value="enoyl_reductase_like"/>
    <property type="match status" value="1"/>
</dbReference>
<keyword evidence="5" id="KW-1185">Reference proteome</keyword>
<gene>
    <name evidence="4" type="ORF">B0T17DRAFT_500276</name>
</gene>
<evidence type="ECO:0000313" key="4">
    <source>
        <dbReference type="EMBL" id="KAK0610595.1"/>
    </source>
</evidence>
<accession>A0AA39U2V2</accession>
<sequence length="340" mass="35930">MPINRSIWQDRAGIPGAIREAPLPSTVEPNKIVVKVHAWAMNPCDAMLQDKSLPFIKYPLILGQDVAGVITTVGTAAAAKFKIGDRVFGFSINNGFQDYITLDHTLAARIPASLSFADASVFPLCVTTSSLSLFGKDYLGLPFPSLDVAARGGDGRSILIWGGSSAVGSNAIQLARAAGLRVVTTCSAHSFDYVQSIGADRAFDYNSPSVVDDVVAELDRDDGVCAGIYLAAGQVAEACKVSYKSRQDLFLASSNPVLPDDAPEAWRVKTKFTFGTGAGIFSETLSVTFGGFLVEALAEGVYKVAPPPEVVNKKGLEGVQEALDLLKKGVSAKKLVVLAE</sequence>
<dbReference type="Gene3D" id="3.40.50.720">
    <property type="entry name" value="NAD(P)-binding Rossmann-like Domain"/>
    <property type="match status" value="1"/>
</dbReference>
<evidence type="ECO:0000259" key="3">
    <source>
        <dbReference type="SMART" id="SM00829"/>
    </source>
</evidence>
<comment type="similarity">
    <text evidence="1">Belongs to the zinc-containing alcohol dehydrogenase family.</text>
</comment>
<dbReference type="PANTHER" id="PTHR45348">
    <property type="entry name" value="HYPOTHETICAL OXIDOREDUCTASE (EUROFUNG)"/>
    <property type="match status" value="1"/>
</dbReference>
<comment type="caution">
    <text evidence="4">The sequence shown here is derived from an EMBL/GenBank/DDBJ whole genome shotgun (WGS) entry which is preliminary data.</text>
</comment>
<dbReference type="SMART" id="SM00829">
    <property type="entry name" value="PKS_ER"/>
    <property type="match status" value="1"/>
</dbReference>
<reference evidence="4" key="1">
    <citation type="submission" date="2023-06" db="EMBL/GenBank/DDBJ databases">
        <title>Genome-scale phylogeny and comparative genomics of the fungal order Sordariales.</title>
        <authorList>
            <consortium name="Lawrence Berkeley National Laboratory"/>
            <person name="Hensen N."/>
            <person name="Bonometti L."/>
            <person name="Westerberg I."/>
            <person name="Brannstrom I.O."/>
            <person name="Guillou S."/>
            <person name="Cros-Aarteil S."/>
            <person name="Calhoun S."/>
            <person name="Haridas S."/>
            <person name="Kuo A."/>
            <person name="Mondo S."/>
            <person name="Pangilinan J."/>
            <person name="Riley R."/>
            <person name="LaButti K."/>
            <person name="Andreopoulos B."/>
            <person name="Lipzen A."/>
            <person name="Chen C."/>
            <person name="Yanf M."/>
            <person name="Daum C."/>
            <person name="Ng V."/>
            <person name="Clum A."/>
            <person name="Steindorff A."/>
            <person name="Ohm R."/>
            <person name="Martin F."/>
            <person name="Silar P."/>
            <person name="Natvig D."/>
            <person name="Lalanne C."/>
            <person name="Gautier V."/>
            <person name="Ament-velasquez S.L."/>
            <person name="Kruys A."/>
            <person name="Hutchinson M.I."/>
            <person name="Powell A.J."/>
            <person name="Barry K."/>
            <person name="Miller A.N."/>
            <person name="Grigoriev I.V."/>
            <person name="Debuchy R."/>
            <person name="Gladieux P."/>
            <person name="Thoren M.H."/>
            <person name="Johannesson H."/>
        </authorList>
    </citation>
    <scope>NUCLEOTIDE SEQUENCE</scope>
    <source>
        <strain evidence="4">SMH3391-2</strain>
    </source>
</reference>
<evidence type="ECO:0000256" key="1">
    <source>
        <dbReference type="ARBA" id="ARBA00008072"/>
    </source>
</evidence>
<dbReference type="GO" id="GO:0016651">
    <property type="term" value="F:oxidoreductase activity, acting on NAD(P)H"/>
    <property type="evidence" value="ECO:0007669"/>
    <property type="project" value="InterPro"/>
</dbReference>
<dbReference type="InterPro" id="IPR011032">
    <property type="entry name" value="GroES-like_sf"/>
</dbReference>
<dbReference type="InterPro" id="IPR020843">
    <property type="entry name" value="ER"/>
</dbReference>
<dbReference type="InterPro" id="IPR047122">
    <property type="entry name" value="Trans-enoyl_RdTase-like"/>
</dbReference>
<name>A0AA39U2V2_9PEZI</name>
<organism evidence="4 5">
    <name type="scientific">Bombardia bombarda</name>
    <dbReference type="NCBI Taxonomy" id="252184"/>
    <lineage>
        <taxon>Eukaryota</taxon>
        <taxon>Fungi</taxon>
        <taxon>Dikarya</taxon>
        <taxon>Ascomycota</taxon>
        <taxon>Pezizomycotina</taxon>
        <taxon>Sordariomycetes</taxon>
        <taxon>Sordariomycetidae</taxon>
        <taxon>Sordariales</taxon>
        <taxon>Lasiosphaeriaceae</taxon>
        <taxon>Bombardia</taxon>
    </lineage>
</organism>
<evidence type="ECO:0000256" key="2">
    <source>
        <dbReference type="ARBA" id="ARBA00023002"/>
    </source>
</evidence>
<feature type="domain" description="Enoyl reductase (ER)" evidence="3">
    <location>
        <begin position="13"/>
        <end position="337"/>
    </location>
</feature>
<dbReference type="Proteomes" id="UP001174934">
    <property type="component" value="Unassembled WGS sequence"/>
</dbReference>
<dbReference type="Pfam" id="PF08240">
    <property type="entry name" value="ADH_N"/>
    <property type="match status" value="1"/>
</dbReference>
<dbReference type="InterPro" id="IPR013154">
    <property type="entry name" value="ADH-like_N"/>
</dbReference>
<dbReference type="Pfam" id="PF00107">
    <property type="entry name" value="ADH_zinc_N"/>
    <property type="match status" value="1"/>
</dbReference>
<dbReference type="EMBL" id="JAULSR010000010">
    <property type="protein sequence ID" value="KAK0610595.1"/>
    <property type="molecule type" value="Genomic_DNA"/>
</dbReference>